<dbReference type="AlphaFoldDB" id="A0A2J6QW14"/>
<evidence type="ECO:0000313" key="5">
    <source>
        <dbReference type="Proteomes" id="UP000235786"/>
    </source>
</evidence>
<organism evidence="4 5">
    <name type="scientific">Hyaloscypha variabilis (strain UAMH 11265 / GT02V1 / F)</name>
    <name type="common">Meliniomyces variabilis</name>
    <dbReference type="NCBI Taxonomy" id="1149755"/>
    <lineage>
        <taxon>Eukaryota</taxon>
        <taxon>Fungi</taxon>
        <taxon>Dikarya</taxon>
        <taxon>Ascomycota</taxon>
        <taxon>Pezizomycotina</taxon>
        <taxon>Leotiomycetes</taxon>
        <taxon>Helotiales</taxon>
        <taxon>Hyaloscyphaceae</taxon>
        <taxon>Hyaloscypha</taxon>
        <taxon>Hyaloscypha variabilis</taxon>
    </lineage>
</organism>
<keyword evidence="1" id="KW-0479">Metal-binding</keyword>
<reference evidence="4 5" key="1">
    <citation type="submission" date="2016-04" db="EMBL/GenBank/DDBJ databases">
        <title>A degradative enzymes factory behind the ericoid mycorrhizal symbiosis.</title>
        <authorList>
            <consortium name="DOE Joint Genome Institute"/>
            <person name="Martino E."/>
            <person name="Morin E."/>
            <person name="Grelet G."/>
            <person name="Kuo A."/>
            <person name="Kohler A."/>
            <person name="Daghino S."/>
            <person name="Barry K."/>
            <person name="Choi C."/>
            <person name="Cichocki N."/>
            <person name="Clum A."/>
            <person name="Copeland A."/>
            <person name="Hainaut M."/>
            <person name="Haridas S."/>
            <person name="Labutti K."/>
            <person name="Lindquist E."/>
            <person name="Lipzen A."/>
            <person name="Khouja H.-R."/>
            <person name="Murat C."/>
            <person name="Ohm R."/>
            <person name="Olson A."/>
            <person name="Spatafora J."/>
            <person name="Veneault-Fourrey C."/>
            <person name="Henrissat B."/>
            <person name="Grigoriev I."/>
            <person name="Martin F."/>
            <person name="Perotto S."/>
        </authorList>
    </citation>
    <scope>NUCLEOTIDE SEQUENCE [LARGE SCALE GENOMIC DNA]</scope>
    <source>
        <strain evidence="4 5">F</strain>
    </source>
</reference>
<dbReference type="SUPFAM" id="SSF57667">
    <property type="entry name" value="beta-beta-alpha zinc fingers"/>
    <property type="match status" value="1"/>
</dbReference>
<dbReference type="InterPro" id="IPR036236">
    <property type="entry name" value="Znf_C2H2_sf"/>
</dbReference>
<dbReference type="InterPro" id="IPR013087">
    <property type="entry name" value="Znf_C2H2_type"/>
</dbReference>
<sequence>MFGPVDSTEITSYSGESLIDPALLSIAQDPVGLQYACTNTFKRDIPSGFANIDSDVSCSLIPGSSLPWDQVASIIEFPTLPLAHCDRSIDSYDQIWLDNDFHYFEAPDGSIIDFVDQTPSFASASMLAARNAVLHVPSSRMSQDDQTSSPSSTQDTIDSPASTTSAYTSSKGVILCTWPTCTKSFPSRTSYNHHFLNHSRPFQCPLCTARHATKRHLSRHLNVHLNTNVYYCSVKGCERGLGGKGKGFRNDNCRRHLVKVHGFTAEEARRCVEKQEGEYVK</sequence>
<evidence type="ECO:0000256" key="1">
    <source>
        <dbReference type="PROSITE-ProRule" id="PRU00042"/>
    </source>
</evidence>
<gene>
    <name evidence="4" type="ORF">L207DRAFT_592578</name>
</gene>
<dbReference type="EMBL" id="KZ613967">
    <property type="protein sequence ID" value="PMD30454.1"/>
    <property type="molecule type" value="Genomic_DNA"/>
</dbReference>
<feature type="domain" description="C2H2-type" evidence="3">
    <location>
        <begin position="202"/>
        <end position="229"/>
    </location>
</feature>
<dbReference type="PROSITE" id="PS50157">
    <property type="entry name" value="ZINC_FINGER_C2H2_2"/>
    <property type="match status" value="1"/>
</dbReference>
<feature type="region of interest" description="Disordered" evidence="2">
    <location>
        <begin position="137"/>
        <end position="165"/>
    </location>
</feature>
<protein>
    <recommendedName>
        <fullName evidence="3">C2H2-type domain-containing protein</fullName>
    </recommendedName>
</protein>
<keyword evidence="1" id="KW-0862">Zinc</keyword>
<dbReference type="Proteomes" id="UP000235786">
    <property type="component" value="Unassembled WGS sequence"/>
</dbReference>
<evidence type="ECO:0000256" key="2">
    <source>
        <dbReference type="SAM" id="MobiDB-lite"/>
    </source>
</evidence>
<dbReference type="GO" id="GO:0008270">
    <property type="term" value="F:zinc ion binding"/>
    <property type="evidence" value="ECO:0007669"/>
    <property type="project" value="UniProtKB-KW"/>
</dbReference>
<evidence type="ECO:0000313" key="4">
    <source>
        <dbReference type="EMBL" id="PMD30454.1"/>
    </source>
</evidence>
<accession>A0A2J6QW14</accession>
<feature type="compositionally biased region" description="Low complexity" evidence="2">
    <location>
        <begin position="144"/>
        <end position="165"/>
    </location>
</feature>
<dbReference type="Gene3D" id="3.30.160.60">
    <property type="entry name" value="Classic Zinc Finger"/>
    <property type="match status" value="1"/>
</dbReference>
<dbReference type="STRING" id="1149755.A0A2J6QW14"/>
<evidence type="ECO:0000259" key="3">
    <source>
        <dbReference type="PROSITE" id="PS50157"/>
    </source>
</evidence>
<dbReference type="OrthoDB" id="3563638at2759"/>
<keyword evidence="1" id="KW-0863">Zinc-finger</keyword>
<proteinExistence type="predicted"/>
<dbReference type="SMART" id="SM00355">
    <property type="entry name" value="ZnF_C2H2"/>
    <property type="match status" value="3"/>
</dbReference>
<name>A0A2J6QW14_HYAVF</name>
<keyword evidence="5" id="KW-1185">Reference proteome</keyword>